<accession>A0A3S1HJF9</accession>
<dbReference type="PANTHER" id="PTHR12483:SF115">
    <property type="entry name" value="COPPER TRANSPORT PROTEIN"/>
    <property type="match status" value="1"/>
</dbReference>
<evidence type="ECO:0000256" key="1">
    <source>
        <dbReference type="ARBA" id="ARBA00022692"/>
    </source>
</evidence>
<feature type="region of interest" description="Disordered" evidence="5">
    <location>
        <begin position="133"/>
        <end position="191"/>
    </location>
</feature>
<keyword evidence="4" id="KW-0406">Ion transport</keyword>
<dbReference type="Pfam" id="PF04145">
    <property type="entry name" value="Ctr"/>
    <property type="match status" value="1"/>
</dbReference>
<feature type="compositionally biased region" description="Polar residues" evidence="5">
    <location>
        <begin position="133"/>
        <end position="143"/>
    </location>
</feature>
<evidence type="ECO:0000313" key="6">
    <source>
        <dbReference type="EMBL" id="RUS80702.1"/>
    </source>
</evidence>
<keyword evidence="4" id="KW-0186">Copper</keyword>
<protein>
    <recommendedName>
        <fullName evidence="4">Copper transport protein</fullName>
    </recommendedName>
</protein>
<dbReference type="GO" id="GO:0005375">
    <property type="term" value="F:copper ion transmembrane transporter activity"/>
    <property type="evidence" value="ECO:0007669"/>
    <property type="project" value="UniProtKB-UniRule"/>
</dbReference>
<dbReference type="InterPro" id="IPR007274">
    <property type="entry name" value="Cop_transporter"/>
</dbReference>
<evidence type="ECO:0000256" key="4">
    <source>
        <dbReference type="RuleBase" id="RU367022"/>
    </source>
</evidence>
<comment type="caution">
    <text evidence="6">The sequence shown here is derived from an EMBL/GenBank/DDBJ whole genome shotgun (WGS) entry which is preliminary data.</text>
</comment>
<keyword evidence="2" id="KW-1133">Transmembrane helix</keyword>
<feature type="compositionally biased region" description="Acidic residues" evidence="5">
    <location>
        <begin position="170"/>
        <end position="179"/>
    </location>
</feature>
<keyword evidence="7" id="KW-1185">Reference proteome</keyword>
<comment type="similarity">
    <text evidence="4">Belongs to the copper transporter (Ctr) (TC 1.A.56) family. SLC31A subfamily.</text>
</comment>
<proteinExistence type="inferred from homology"/>
<reference evidence="6 7" key="1">
    <citation type="submission" date="2019-01" db="EMBL/GenBank/DDBJ databases">
        <title>A draft genome assembly of the solar-powered sea slug Elysia chlorotica.</title>
        <authorList>
            <person name="Cai H."/>
            <person name="Li Q."/>
            <person name="Fang X."/>
            <person name="Li J."/>
            <person name="Curtis N.E."/>
            <person name="Altenburger A."/>
            <person name="Shibata T."/>
            <person name="Feng M."/>
            <person name="Maeda T."/>
            <person name="Schwartz J.A."/>
            <person name="Shigenobu S."/>
            <person name="Lundholm N."/>
            <person name="Nishiyama T."/>
            <person name="Yang H."/>
            <person name="Hasebe M."/>
            <person name="Li S."/>
            <person name="Pierce S.K."/>
            <person name="Wang J."/>
        </authorList>
    </citation>
    <scope>NUCLEOTIDE SEQUENCE [LARGE SCALE GENOMIC DNA]</scope>
    <source>
        <strain evidence="6">EC2010</strain>
        <tissue evidence="6">Whole organism of an adult</tissue>
    </source>
</reference>
<name>A0A3S1HJF9_ELYCH</name>
<organism evidence="6 7">
    <name type="scientific">Elysia chlorotica</name>
    <name type="common">Eastern emerald elysia</name>
    <name type="synonym">Sea slug</name>
    <dbReference type="NCBI Taxonomy" id="188477"/>
    <lineage>
        <taxon>Eukaryota</taxon>
        <taxon>Metazoa</taxon>
        <taxon>Spiralia</taxon>
        <taxon>Lophotrochozoa</taxon>
        <taxon>Mollusca</taxon>
        <taxon>Gastropoda</taxon>
        <taxon>Heterobranchia</taxon>
        <taxon>Euthyneura</taxon>
        <taxon>Panpulmonata</taxon>
        <taxon>Sacoglossa</taxon>
        <taxon>Placobranchoidea</taxon>
        <taxon>Plakobranchidae</taxon>
        <taxon>Elysia</taxon>
    </lineage>
</organism>
<keyword evidence="3 4" id="KW-0472">Membrane</keyword>
<evidence type="ECO:0000256" key="5">
    <source>
        <dbReference type="SAM" id="MobiDB-lite"/>
    </source>
</evidence>
<evidence type="ECO:0000256" key="2">
    <source>
        <dbReference type="ARBA" id="ARBA00022989"/>
    </source>
</evidence>
<dbReference type="EMBL" id="RQTK01000377">
    <property type="protein sequence ID" value="RUS80702.1"/>
    <property type="molecule type" value="Genomic_DNA"/>
</dbReference>
<dbReference type="PANTHER" id="PTHR12483">
    <property type="entry name" value="SOLUTE CARRIER FAMILY 31 COPPER TRANSPORTERS"/>
    <property type="match status" value="1"/>
</dbReference>
<sequence length="191" mass="21384">MFAACAVSSAYEWLGRVLYRWDNSPHELCTGHRYQDLTLRTLRSTMHALSVCASYLLMLFLMTYNLWVMIAILIGSASGYYFLGPKISPELLSRGGKQGSKNNSNGRNSDRHSSPSKLIVQADRETEIPLTTAYSVSEHSSVPDNKDANSKLIADTTREEGNETSSPDGYCDEQAEEREDLLAKRDDHNIK</sequence>
<keyword evidence="4" id="KW-0813">Transport</keyword>
<dbReference type="GO" id="GO:0016020">
    <property type="term" value="C:membrane"/>
    <property type="evidence" value="ECO:0007669"/>
    <property type="project" value="UniProtKB-SubCell"/>
</dbReference>
<gene>
    <name evidence="6" type="ORF">EGW08_011525</name>
</gene>
<keyword evidence="1" id="KW-0812">Transmembrane</keyword>
<dbReference type="Proteomes" id="UP000271974">
    <property type="component" value="Unassembled WGS sequence"/>
</dbReference>
<comment type="subcellular location">
    <subcellularLocation>
        <location evidence="4">Membrane</location>
        <topology evidence="4">Multi-pass membrane protein</topology>
    </subcellularLocation>
</comment>
<feature type="region of interest" description="Disordered" evidence="5">
    <location>
        <begin position="93"/>
        <end position="121"/>
    </location>
</feature>
<keyword evidence="4" id="KW-0187">Copper transport</keyword>
<feature type="compositionally biased region" description="Low complexity" evidence="5">
    <location>
        <begin position="93"/>
        <end position="107"/>
    </location>
</feature>
<feature type="compositionally biased region" description="Basic and acidic residues" evidence="5">
    <location>
        <begin position="180"/>
        <end position="191"/>
    </location>
</feature>
<evidence type="ECO:0000313" key="7">
    <source>
        <dbReference type="Proteomes" id="UP000271974"/>
    </source>
</evidence>
<dbReference type="OrthoDB" id="73901at2759"/>
<dbReference type="AlphaFoldDB" id="A0A3S1HJF9"/>
<evidence type="ECO:0000256" key="3">
    <source>
        <dbReference type="ARBA" id="ARBA00023136"/>
    </source>
</evidence>